<evidence type="ECO:0000313" key="2">
    <source>
        <dbReference type="Proteomes" id="UP000198508"/>
    </source>
</evidence>
<dbReference type="GO" id="GO:0016791">
    <property type="term" value="F:phosphatase activity"/>
    <property type="evidence" value="ECO:0007669"/>
    <property type="project" value="TreeGrafter"/>
</dbReference>
<dbReference type="PROSITE" id="PS01229">
    <property type="entry name" value="COF_2"/>
    <property type="match status" value="1"/>
</dbReference>
<dbReference type="CDD" id="cd07516">
    <property type="entry name" value="HAD_Pase"/>
    <property type="match status" value="1"/>
</dbReference>
<gene>
    <name evidence="1" type="ORF">SAMN05216313_12535</name>
</gene>
<reference evidence="2" key="1">
    <citation type="submission" date="2016-10" db="EMBL/GenBank/DDBJ databases">
        <authorList>
            <person name="Varghese N."/>
            <person name="Submissions S."/>
        </authorList>
    </citation>
    <scope>NUCLEOTIDE SEQUENCE [LARGE SCALE GENOMIC DNA]</scope>
    <source>
        <strain evidence="2">NLAE-zl-G277</strain>
    </source>
</reference>
<proteinExistence type="predicted"/>
<dbReference type="RefSeq" id="WP_092368064.1">
    <property type="nucleotide sequence ID" value="NZ_CP176637.1"/>
</dbReference>
<dbReference type="InterPro" id="IPR006379">
    <property type="entry name" value="HAD-SF_hydro_IIB"/>
</dbReference>
<dbReference type="NCBIfam" id="TIGR00099">
    <property type="entry name" value="Cof-subfamily"/>
    <property type="match status" value="1"/>
</dbReference>
<name>A0A1I0IZL5_9FIRM</name>
<dbReference type="STRING" id="460384.SAMN05216313_12535"/>
<keyword evidence="2" id="KW-1185">Reference proteome</keyword>
<dbReference type="GO" id="GO:0005829">
    <property type="term" value="C:cytosol"/>
    <property type="evidence" value="ECO:0007669"/>
    <property type="project" value="TreeGrafter"/>
</dbReference>
<dbReference type="Gene3D" id="3.30.1240.10">
    <property type="match status" value="1"/>
</dbReference>
<dbReference type="Pfam" id="PF08282">
    <property type="entry name" value="Hydrolase_3"/>
    <property type="match status" value="1"/>
</dbReference>
<dbReference type="PANTHER" id="PTHR10000">
    <property type="entry name" value="PHOSPHOSERINE PHOSPHATASE"/>
    <property type="match status" value="1"/>
</dbReference>
<protein>
    <submittedName>
        <fullName evidence="1">Uncharacterized protein</fullName>
    </submittedName>
</protein>
<dbReference type="GeneID" id="93277518"/>
<dbReference type="InterPro" id="IPR000150">
    <property type="entry name" value="Cof"/>
</dbReference>
<dbReference type="SFLD" id="SFLDS00003">
    <property type="entry name" value="Haloacid_Dehalogenase"/>
    <property type="match status" value="1"/>
</dbReference>
<accession>A0A1I0IZL5</accession>
<dbReference type="EMBL" id="FOIM01000025">
    <property type="protein sequence ID" value="SEU02918.1"/>
    <property type="molecule type" value="Genomic_DNA"/>
</dbReference>
<dbReference type="Gene3D" id="3.40.50.1000">
    <property type="entry name" value="HAD superfamily/HAD-like"/>
    <property type="match status" value="1"/>
</dbReference>
<dbReference type="Proteomes" id="UP000198508">
    <property type="component" value="Unassembled WGS sequence"/>
</dbReference>
<dbReference type="PANTHER" id="PTHR10000:SF8">
    <property type="entry name" value="HAD SUPERFAMILY HYDROLASE-LIKE, TYPE 3"/>
    <property type="match status" value="1"/>
</dbReference>
<dbReference type="NCBIfam" id="TIGR01484">
    <property type="entry name" value="HAD-SF-IIB"/>
    <property type="match status" value="1"/>
</dbReference>
<dbReference type="InterPro" id="IPR036412">
    <property type="entry name" value="HAD-like_sf"/>
</dbReference>
<dbReference type="GO" id="GO:0000287">
    <property type="term" value="F:magnesium ion binding"/>
    <property type="evidence" value="ECO:0007669"/>
    <property type="project" value="TreeGrafter"/>
</dbReference>
<dbReference type="SFLD" id="SFLDG01140">
    <property type="entry name" value="C2.B:_Phosphomannomutase_and_P"/>
    <property type="match status" value="1"/>
</dbReference>
<dbReference type="SUPFAM" id="SSF56784">
    <property type="entry name" value="HAD-like"/>
    <property type="match status" value="1"/>
</dbReference>
<evidence type="ECO:0000313" key="1">
    <source>
        <dbReference type="EMBL" id="SEU02918.1"/>
    </source>
</evidence>
<organism evidence="1 2">
    <name type="scientific">Enterocloster lavalensis</name>
    <dbReference type="NCBI Taxonomy" id="460384"/>
    <lineage>
        <taxon>Bacteria</taxon>
        <taxon>Bacillati</taxon>
        <taxon>Bacillota</taxon>
        <taxon>Clostridia</taxon>
        <taxon>Lachnospirales</taxon>
        <taxon>Lachnospiraceae</taxon>
        <taxon>Enterocloster</taxon>
    </lineage>
</organism>
<dbReference type="AlphaFoldDB" id="A0A1I0IZL5"/>
<sequence>MTGHFKIVFSDIDGTLLDSQNRVPVKTREAILELEQRGIPFVLISARSPEGMEPIKRELGNHAPMVSFSGGLIQDAEGNVLSEKKIGLELAVALKDMFDREFPQLCCNTYGGSLWVVDDDRNPWVRGEEAITGLKASVGTVAEQFAAMGGVHKFLLMGEPEEIRSAQERIHQVYPQLSLGASKPEYLEVMDGTVMKSAGIRMLCSKLGIPVEESIAFGDGLNDVGMLQAAGRGYAMANAPAEVRERVAHTAPDNDHEGILAVLQELFDL</sequence>
<dbReference type="InterPro" id="IPR023214">
    <property type="entry name" value="HAD_sf"/>
</dbReference>